<comment type="similarity">
    <text evidence="3 10">Belongs to the ELOF1 family.</text>
</comment>
<reference evidence="12" key="2">
    <citation type="submission" date="2021-05" db="EMBL/GenBank/DDBJ databases">
        <authorList>
            <person name="Pain A."/>
        </authorList>
    </citation>
    <scope>NUCLEOTIDE SEQUENCE</scope>
    <source>
        <strain evidence="12">1802A</strain>
    </source>
</reference>
<dbReference type="InterPro" id="IPR007808">
    <property type="entry name" value="Elf1"/>
</dbReference>
<evidence type="ECO:0000256" key="10">
    <source>
        <dbReference type="RuleBase" id="RU364033"/>
    </source>
</evidence>
<comment type="subcellular location">
    <subcellularLocation>
        <location evidence="2 10">Nucleus</location>
    </subcellularLocation>
</comment>
<dbReference type="FunFam" id="2.20.25.190:FF:000001">
    <property type="entry name" value="Transcription elongation factor 1 homolog"/>
    <property type="match status" value="1"/>
</dbReference>
<evidence type="ECO:0000313" key="12">
    <source>
        <dbReference type="EMBL" id="KAK1935976.1"/>
    </source>
</evidence>
<dbReference type="EMBL" id="JAHBMH010000044">
    <property type="protein sequence ID" value="KAK1935976.1"/>
    <property type="molecule type" value="Genomic_DNA"/>
</dbReference>
<feature type="compositionally biased region" description="Polar residues" evidence="11">
    <location>
        <begin position="129"/>
        <end position="143"/>
    </location>
</feature>
<dbReference type="Pfam" id="PF05129">
    <property type="entry name" value="Zn_ribbon_Elf1"/>
    <property type="match status" value="1"/>
</dbReference>
<name>A0AAD9LGW9_BABDI</name>
<organism evidence="12 13">
    <name type="scientific">Babesia divergens</name>
    <dbReference type="NCBI Taxonomy" id="32595"/>
    <lineage>
        <taxon>Eukaryota</taxon>
        <taxon>Sar</taxon>
        <taxon>Alveolata</taxon>
        <taxon>Apicomplexa</taxon>
        <taxon>Aconoidasida</taxon>
        <taxon>Piroplasmida</taxon>
        <taxon>Babesiidae</taxon>
        <taxon>Babesia</taxon>
    </lineage>
</organism>
<evidence type="ECO:0000256" key="7">
    <source>
        <dbReference type="ARBA" id="ARBA00023015"/>
    </source>
</evidence>
<evidence type="ECO:0000256" key="3">
    <source>
        <dbReference type="ARBA" id="ARBA00009730"/>
    </source>
</evidence>
<feature type="region of interest" description="Disordered" evidence="11">
    <location>
        <begin position="182"/>
        <end position="205"/>
    </location>
</feature>
<dbReference type="SUPFAM" id="SSF57783">
    <property type="entry name" value="Zinc beta-ribbon"/>
    <property type="match status" value="1"/>
</dbReference>
<keyword evidence="4 10" id="KW-0479">Metal-binding</keyword>
<sequence>MGKRKTKKVQMSRSQLMQKRRGKLDKEFLCYYCQHEKSVAVKIDNQAAIGFLACRICGVKFSTRVTALDEAVDVYSVWIDSCREGERLEAGAKKAVDSVSQPMRYNASQELAGASKDSLPTARERLNDDTPTGTSTSSVQPESHQIEPEKPVKRLIREEELSPASFSVIAGSNRSKRIIDALDETPDEPEFTVDTLTGESLFDDD</sequence>
<comment type="function">
    <text evidence="1 10">Transcription elongation factor implicated in the maintenance of proper chromatin structure in actively transcribed regions.</text>
</comment>
<accession>A0AAD9LGW9</accession>
<evidence type="ECO:0000313" key="13">
    <source>
        <dbReference type="Proteomes" id="UP001195914"/>
    </source>
</evidence>
<evidence type="ECO:0000256" key="5">
    <source>
        <dbReference type="ARBA" id="ARBA00022771"/>
    </source>
</evidence>
<evidence type="ECO:0000256" key="1">
    <source>
        <dbReference type="ARBA" id="ARBA00003357"/>
    </source>
</evidence>
<evidence type="ECO:0000256" key="8">
    <source>
        <dbReference type="ARBA" id="ARBA00023163"/>
    </source>
</evidence>
<evidence type="ECO:0000256" key="2">
    <source>
        <dbReference type="ARBA" id="ARBA00004123"/>
    </source>
</evidence>
<keyword evidence="13" id="KW-1185">Reference proteome</keyword>
<dbReference type="PANTHER" id="PTHR20934:SF0">
    <property type="entry name" value="TRANSCRIPTION ELONGATION FACTOR 1 HOMOLOG"/>
    <property type="match status" value="1"/>
</dbReference>
<feature type="compositionally biased region" description="Acidic residues" evidence="11">
    <location>
        <begin position="182"/>
        <end position="191"/>
    </location>
</feature>
<gene>
    <name evidence="12" type="ORF">X943_000691</name>
</gene>
<dbReference type="GO" id="GO:0006368">
    <property type="term" value="P:transcription elongation by RNA polymerase II"/>
    <property type="evidence" value="ECO:0007669"/>
    <property type="project" value="TreeGrafter"/>
</dbReference>
<keyword evidence="9 10" id="KW-0539">Nucleus</keyword>
<evidence type="ECO:0000256" key="9">
    <source>
        <dbReference type="ARBA" id="ARBA00023242"/>
    </source>
</evidence>
<feature type="region of interest" description="Disordered" evidence="11">
    <location>
        <begin position="109"/>
        <end position="157"/>
    </location>
</feature>
<dbReference type="InterPro" id="IPR038567">
    <property type="entry name" value="T_Elf1_sf"/>
</dbReference>
<protein>
    <recommendedName>
        <fullName evidence="10">Transcription elongation factor 1 homolog</fullName>
    </recommendedName>
</protein>
<dbReference type="GO" id="GO:0008023">
    <property type="term" value="C:transcription elongation factor complex"/>
    <property type="evidence" value="ECO:0007669"/>
    <property type="project" value="TreeGrafter"/>
</dbReference>
<evidence type="ECO:0000256" key="4">
    <source>
        <dbReference type="ARBA" id="ARBA00022723"/>
    </source>
</evidence>
<dbReference type="Gene3D" id="2.20.25.190">
    <property type="match status" value="1"/>
</dbReference>
<evidence type="ECO:0000256" key="6">
    <source>
        <dbReference type="ARBA" id="ARBA00022833"/>
    </source>
</evidence>
<dbReference type="GO" id="GO:0000993">
    <property type="term" value="F:RNA polymerase II complex binding"/>
    <property type="evidence" value="ECO:0007669"/>
    <property type="project" value="TreeGrafter"/>
</dbReference>
<dbReference type="GO" id="GO:0008270">
    <property type="term" value="F:zinc ion binding"/>
    <property type="evidence" value="ECO:0007669"/>
    <property type="project" value="UniProtKB-KW"/>
</dbReference>
<evidence type="ECO:0000256" key="11">
    <source>
        <dbReference type="SAM" id="MobiDB-lite"/>
    </source>
</evidence>
<comment type="caution">
    <text evidence="12">The sequence shown here is derived from an EMBL/GenBank/DDBJ whole genome shotgun (WGS) entry which is preliminary data.</text>
</comment>
<keyword evidence="6 10" id="KW-0862">Zinc</keyword>
<feature type="compositionally biased region" description="Basic and acidic residues" evidence="11">
    <location>
        <begin position="144"/>
        <end position="157"/>
    </location>
</feature>
<dbReference type="AlphaFoldDB" id="A0AAD9LGW9"/>
<keyword evidence="5 10" id="KW-0863">Zinc-finger</keyword>
<reference evidence="12" key="1">
    <citation type="journal article" date="2014" name="Nucleic Acids Res.">
        <title>The evolutionary dynamics of variant antigen genes in Babesia reveal a history of genomic innovation underlying host-parasite interaction.</title>
        <authorList>
            <person name="Jackson A.P."/>
            <person name="Otto T.D."/>
            <person name="Darby A."/>
            <person name="Ramaprasad A."/>
            <person name="Xia D."/>
            <person name="Echaide I.E."/>
            <person name="Farber M."/>
            <person name="Gahlot S."/>
            <person name="Gamble J."/>
            <person name="Gupta D."/>
            <person name="Gupta Y."/>
            <person name="Jackson L."/>
            <person name="Malandrin L."/>
            <person name="Malas T.B."/>
            <person name="Moussa E."/>
            <person name="Nair M."/>
            <person name="Reid A.J."/>
            <person name="Sanders M."/>
            <person name="Sharma J."/>
            <person name="Tracey A."/>
            <person name="Quail M.A."/>
            <person name="Weir W."/>
            <person name="Wastling J.M."/>
            <person name="Hall N."/>
            <person name="Willadsen P."/>
            <person name="Lingelbach K."/>
            <person name="Shiels B."/>
            <person name="Tait A."/>
            <person name="Berriman M."/>
            <person name="Allred D.R."/>
            <person name="Pain A."/>
        </authorList>
    </citation>
    <scope>NUCLEOTIDE SEQUENCE</scope>
    <source>
        <strain evidence="12">1802A</strain>
    </source>
</reference>
<dbReference type="PANTHER" id="PTHR20934">
    <property type="entry name" value="TRANSCRIPTION ELONGATION FACTOR 1 HOMOLOG"/>
    <property type="match status" value="1"/>
</dbReference>
<keyword evidence="7 10" id="KW-0805">Transcription regulation</keyword>
<keyword evidence="8 10" id="KW-0804">Transcription</keyword>
<dbReference type="Proteomes" id="UP001195914">
    <property type="component" value="Unassembled WGS sequence"/>
</dbReference>
<proteinExistence type="inferred from homology"/>